<dbReference type="CDD" id="cd11386">
    <property type="entry name" value="MCP_signal"/>
    <property type="match status" value="1"/>
</dbReference>
<dbReference type="InterPro" id="IPR029151">
    <property type="entry name" value="Sensor-like_sf"/>
</dbReference>
<dbReference type="PANTHER" id="PTHR32089">
    <property type="entry name" value="METHYL-ACCEPTING CHEMOTAXIS PROTEIN MCPB"/>
    <property type="match status" value="1"/>
</dbReference>
<evidence type="ECO:0000256" key="10">
    <source>
        <dbReference type="SAM" id="Coils"/>
    </source>
</evidence>
<keyword evidence="3" id="KW-0145">Chemotaxis</keyword>
<reference evidence="14 15" key="1">
    <citation type="submission" date="2016-01" db="EMBL/GenBank/DDBJ databases">
        <authorList>
            <person name="Brown R."/>
        </authorList>
    </citation>
    <scope>NUCLEOTIDE SEQUENCE [LARGE SCALE GENOMIC DNA]</scope>
    <source>
        <strain evidence="14">Sporomusa sphaeroides DSM 2875</strain>
    </source>
</reference>
<dbReference type="SMART" id="SM00304">
    <property type="entry name" value="HAMP"/>
    <property type="match status" value="1"/>
</dbReference>
<evidence type="ECO:0000256" key="7">
    <source>
        <dbReference type="ARBA" id="ARBA00023224"/>
    </source>
</evidence>
<evidence type="ECO:0000256" key="3">
    <source>
        <dbReference type="ARBA" id="ARBA00022500"/>
    </source>
</evidence>
<evidence type="ECO:0000256" key="4">
    <source>
        <dbReference type="ARBA" id="ARBA00022692"/>
    </source>
</evidence>
<evidence type="ECO:0000256" key="6">
    <source>
        <dbReference type="ARBA" id="ARBA00023136"/>
    </source>
</evidence>
<dbReference type="Gene3D" id="3.30.450.20">
    <property type="entry name" value="PAS domain"/>
    <property type="match status" value="2"/>
</dbReference>
<evidence type="ECO:0000313" key="15">
    <source>
        <dbReference type="Proteomes" id="UP000245702"/>
    </source>
</evidence>
<dbReference type="Proteomes" id="UP000245702">
    <property type="component" value="Unassembled WGS sequence"/>
</dbReference>
<proteinExistence type="inferred from homology"/>
<gene>
    <name evidence="14" type="primary">mcpB_15</name>
    <name evidence="14" type="ORF">SSPH_03511</name>
</gene>
<dbReference type="InterPro" id="IPR003660">
    <property type="entry name" value="HAMP_dom"/>
</dbReference>
<dbReference type="PANTHER" id="PTHR32089:SF112">
    <property type="entry name" value="LYSOZYME-LIKE PROTEIN-RELATED"/>
    <property type="match status" value="1"/>
</dbReference>
<evidence type="ECO:0000256" key="8">
    <source>
        <dbReference type="ARBA" id="ARBA00029447"/>
    </source>
</evidence>
<dbReference type="Pfam" id="PF00015">
    <property type="entry name" value="MCPsignal"/>
    <property type="match status" value="1"/>
</dbReference>
<keyword evidence="5 11" id="KW-1133">Transmembrane helix</keyword>
<evidence type="ECO:0000256" key="2">
    <source>
        <dbReference type="ARBA" id="ARBA00022475"/>
    </source>
</evidence>
<dbReference type="CDD" id="cd12912">
    <property type="entry name" value="PDC2_MCP_like"/>
    <property type="match status" value="1"/>
</dbReference>
<dbReference type="Pfam" id="PF02743">
    <property type="entry name" value="dCache_1"/>
    <property type="match status" value="1"/>
</dbReference>
<dbReference type="EMBL" id="FCOW01000024">
    <property type="protein sequence ID" value="CVK20843.1"/>
    <property type="molecule type" value="Genomic_DNA"/>
</dbReference>
<evidence type="ECO:0000313" key="14">
    <source>
        <dbReference type="EMBL" id="CVK20843.1"/>
    </source>
</evidence>
<feature type="coiled-coil region" evidence="10">
    <location>
        <begin position="376"/>
        <end position="406"/>
    </location>
</feature>
<feature type="transmembrane region" description="Helical" evidence="11">
    <location>
        <begin position="13"/>
        <end position="36"/>
    </location>
</feature>
<keyword evidence="6 11" id="KW-0472">Membrane</keyword>
<keyword evidence="15" id="KW-1185">Reference proteome</keyword>
<dbReference type="InterPro" id="IPR033479">
    <property type="entry name" value="dCache_1"/>
</dbReference>
<comment type="similarity">
    <text evidence="8">Belongs to the methyl-accepting chemotaxis (MCP) protein family.</text>
</comment>
<dbReference type="CDD" id="cd12913">
    <property type="entry name" value="PDC1_MCP_like"/>
    <property type="match status" value="1"/>
</dbReference>
<comment type="caution">
    <text evidence="14">The sequence shown here is derived from an EMBL/GenBank/DDBJ whole genome shotgun (WGS) entry which is preliminary data.</text>
</comment>
<evidence type="ECO:0000256" key="9">
    <source>
        <dbReference type="PROSITE-ProRule" id="PRU00284"/>
    </source>
</evidence>
<dbReference type="Pfam" id="PF00672">
    <property type="entry name" value="HAMP"/>
    <property type="match status" value="1"/>
</dbReference>
<evidence type="ECO:0000259" key="13">
    <source>
        <dbReference type="PROSITE" id="PS50885"/>
    </source>
</evidence>
<dbReference type="SMART" id="SM00283">
    <property type="entry name" value="MA"/>
    <property type="match status" value="1"/>
</dbReference>
<dbReference type="SUPFAM" id="SSF103190">
    <property type="entry name" value="Sensory domain-like"/>
    <property type="match status" value="1"/>
</dbReference>
<organism evidence="14 15">
    <name type="scientific">Sporomusa sphaeroides DSM 2875</name>
    <dbReference type="NCBI Taxonomy" id="1337886"/>
    <lineage>
        <taxon>Bacteria</taxon>
        <taxon>Bacillati</taxon>
        <taxon>Bacillota</taxon>
        <taxon>Negativicutes</taxon>
        <taxon>Selenomonadales</taxon>
        <taxon>Sporomusaceae</taxon>
        <taxon>Sporomusa</taxon>
    </lineage>
</organism>
<feature type="domain" description="HAMP" evidence="13">
    <location>
        <begin position="331"/>
        <end position="384"/>
    </location>
</feature>
<protein>
    <submittedName>
        <fullName evidence="14">Methyl-accepting chemotaxis protein McpB</fullName>
    </submittedName>
</protein>
<keyword evidence="4 11" id="KW-0812">Transmembrane</keyword>
<dbReference type="SUPFAM" id="SSF58104">
    <property type="entry name" value="Methyl-accepting chemotaxis protein (MCP) signaling domain"/>
    <property type="match status" value="1"/>
</dbReference>
<dbReference type="PROSITE" id="PS50111">
    <property type="entry name" value="CHEMOTAXIS_TRANSDUC_2"/>
    <property type="match status" value="1"/>
</dbReference>
<keyword evidence="7 9" id="KW-0807">Transducer</keyword>
<dbReference type="InterPro" id="IPR004089">
    <property type="entry name" value="MCPsignal_dom"/>
</dbReference>
<comment type="subcellular location">
    <subcellularLocation>
        <location evidence="1">Cell membrane</location>
        <topology evidence="1">Multi-pass membrane protein</topology>
    </subcellularLocation>
</comment>
<evidence type="ECO:0000256" key="1">
    <source>
        <dbReference type="ARBA" id="ARBA00004651"/>
    </source>
</evidence>
<dbReference type="CDD" id="cd06225">
    <property type="entry name" value="HAMP"/>
    <property type="match status" value="1"/>
</dbReference>
<keyword evidence="2" id="KW-1003">Cell membrane</keyword>
<dbReference type="Gene3D" id="1.10.287.950">
    <property type="entry name" value="Methyl-accepting chemotaxis protein"/>
    <property type="match status" value="1"/>
</dbReference>
<dbReference type="PROSITE" id="PS50885">
    <property type="entry name" value="HAMP"/>
    <property type="match status" value="1"/>
</dbReference>
<name>A0ABM9W7H7_9FIRM</name>
<feature type="domain" description="Methyl-accepting transducer" evidence="12">
    <location>
        <begin position="403"/>
        <end position="639"/>
    </location>
</feature>
<keyword evidence="10" id="KW-0175">Coiled coil</keyword>
<evidence type="ECO:0000256" key="11">
    <source>
        <dbReference type="SAM" id="Phobius"/>
    </source>
</evidence>
<sequence length="689" mass="73952">MGQKLFQGIRLKLIANSILLILIAVLPLGIILNAITQAALLKSYFRTSEQQIQTINEAINLFQGAVDKDITMFAANPLILKADNTITKYMDIDMKKVMTPSKNGGIEQEIFQAFEHYGKTHPGTLYVYMGTESGGYVLWPEDSIWAHYDPRERPWYKAALNGNDTISRTAPYVDASAGGLGGLIVSNATPIKNSEGQVIGVMGIDASTARITEILNGIKIGETGYCMMIHKSGMILADPSNPQNNNKYVKDIGIEGLENILEAPQVQTELTINGIHFAVVSAQASNSDWVIATFLPTQELYKTSTEIRNNIILISIATLIIGLIITLITSNKIARPITMLSDVARSIAGGDLGITVRCSGVKNEIGVLENSIGQMVANLRSMIAEATQASEQLAAASEELTAISANSVKASEQVAASVNDMAKNTSGQLAETNDTLLVVEKMSTSIKQVDDNITVVASQSNQVVEKANDSRILVSKAANQMEQIENTVNNSAKVVSKLGERSREIGQIVDTITGIAGQTNLLALNAAIEAARAGERGRGFTVVAEEVRKLAEQSQAATKQIATLINEIQADTNEAVAAMDNGTQEVKLGVELLNASGKSFQEIAEMINEVSNKVMEISLLSNQMQGGSRQIVESVKRINESNKNSFKEAETIASAATEQSVAMDEIASASQSLATLAQSLQDSIRNFGI</sequence>
<dbReference type="RefSeq" id="WP_075757983.1">
    <property type="nucleotide sequence ID" value="NZ_CP146991.1"/>
</dbReference>
<accession>A0ABM9W7H7</accession>
<feature type="transmembrane region" description="Helical" evidence="11">
    <location>
        <begin position="311"/>
        <end position="329"/>
    </location>
</feature>
<evidence type="ECO:0000256" key="5">
    <source>
        <dbReference type="ARBA" id="ARBA00022989"/>
    </source>
</evidence>
<evidence type="ECO:0000259" key="12">
    <source>
        <dbReference type="PROSITE" id="PS50111"/>
    </source>
</evidence>